<evidence type="ECO:0000313" key="3">
    <source>
        <dbReference type="Proteomes" id="UP001183881"/>
    </source>
</evidence>
<evidence type="ECO:0000313" key="2">
    <source>
        <dbReference type="EMBL" id="MDT0395702.1"/>
    </source>
</evidence>
<proteinExistence type="predicted"/>
<organism evidence="2 3">
    <name type="scientific">Streptomyces edwardsiae</name>
    <dbReference type="NCBI Taxonomy" id="3075527"/>
    <lineage>
        <taxon>Bacteria</taxon>
        <taxon>Bacillati</taxon>
        <taxon>Actinomycetota</taxon>
        <taxon>Actinomycetes</taxon>
        <taxon>Kitasatosporales</taxon>
        <taxon>Streptomycetaceae</taxon>
        <taxon>Streptomyces</taxon>
    </lineage>
</organism>
<name>A0ABU2PU58_9ACTN</name>
<sequence length="49" mass="4888">MTAAVRAGFIGGGFMAEVHTRASGAAGARLVAPAQPEDTVREDGAGCEK</sequence>
<feature type="region of interest" description="Disordered" evidence="1">
    <location>
        <begin position="25"/>
        <end position="49"/>
    </location>
</feature>
<reference evidence="3" key="1">
    <citation type="submission" date="2023-07" db="EMBL/GenBank/DDBJ databases">
        <title>30 novel species of actinomycetes from the DSMZ collection.</title>
        <authorList>
            <person name="Nouioui I."/>
        </authorList>
    </citation>
    <scope>NUCLEOTIDE SEQUENCE [LARGE SCALE GENOMIC DNA]</scope>
    <source>
        <strain evidence="3">DSM 41636</strain>
    </source>
</reference>
<protein>
    <recommendedName>
        <fullName evidence="4">Gfo/Idh/MocA family oxidoreductase</fullName>
    </recommendedName>
</protein>
<keyword evidence="3" id="KW-1185">Reference proteome</keyword>
<evidence type="ECO:0008006" key="4">
    <source>
        <dbReference type="Google" id="ProtNLM"/>
    </source>
</evidence>
<dbReference type="Proteomes" id="UP001183881">
    <property type="component" value="Unassembled WGS sequence"/>
</dbReference>
<dbReference type="EMBL" id="JAVRFA010000012">
    <property type="protein sequence ID" value="MDT0395702.1"/>
    <property type="molecule type" value="Genomic_DNA"/>
</dbReference>
<accession>A0ABU2PU58</accession>
<evidence type="ECO:0000256" key="1">
    <source>
        <dbReference type="SAM" id="MobiDB-lite"/>
    </source>
</evidence>
<gene>
    <name evidence="2" type="ORF">RM705_13500</name>
</gene>
<feature type="compositionally biased region" description="Basic and acidic residues" evidence="1">
    <location>
        <begin position="38"/>
        <end position="49"/>
    </location>
</feature>
<comment type="caution">
    <text evidence="2">The sequence shown here is derived from an EMBL/GenBank/DDBJ whole genome shotgun (WGS) entry which is preliminary data.</text>
</comment>